<dbReference type="PANTHER" id="PTHR15889:SF2">
    <property type="entry name" value="LARGE RIBOSOMAL SUBUNIT PROTEIN ML37"/>
    <property type="match status" value="1"/>
</dbReference>
<evidence type="ECO:0000313" key="9">
    <source>
        <dbReference type="EMBL" id="CAL8135375.1"/>
    </source>
</evidence>
<evidence type="ECO:0000256" key="2">
    <source>
        <dbReference type="ARBA" id="ARBA00022946"/>
    </source>
</evidence>
<evidence type="ECO:0000313" key="10">
    <source>
        <dbReference type="Proteomes" id="UP001642540"/>
    </source>
</evidence>
<organism evidence="9 10">
    <name type="scientific">Orchesella dallaii</name>
    <dbReference type="NCBI Taxonomy" id="48710"/>
    <lineage>
        <taxon>Eukaryota</taxon>
        <taxon>Metazoa</taxon>
        <taxon>Ecdysozoa</taxon>
        <taxon>Arthropoda</taxon>
        <taxon>Hexapoda</taxon>
        <taxon>Collembola</taxon>
        <taxon>Entomobryomorpha</taxon>
        <taxon>Entomobryoidea</taxon>
        <taxon>Orchesellidae</taxon>
        <taxon>Orchesellinae</taxon>
        <taxon>Orchesella</taxon>
    </lineage>
</organism>
<evidence type="ECO:0000256" key="1">
    <source>
        <dbReference type="ARBA" id="ARBA00004173"/>
    </source>
</evidence>
<dbReference type="Pfam" id="PF07147">
    <property type="entry name" value="PDCD9"/>
    <property type="match status" value="1"/>
</dbReference>
<name>A0ABP1RTF9_9HEXA</name>
<dbReference type="EMBL" id="CAXLJM020000108">
    <property type="protein sequence ID" value="CAL8135375.1"/>
    <property type="molecule type" value="Genomic_DNA"/>
</dbReference>
<protein>
    <recommendedName>
        <fullName evidence="7">Large ribosomal subunit protein mL37</fullName>
    </recommendedName>
    <alternativeName>
        <fullName evidence="8">39S ribosomal protein L37, mitochondrial</fullName>
    </alternativeName>
</protein>
<comment type="similarity">
    <text evidence="6">Belongs to the mitochondrion-specific ribosomal protein mL37 family.</text>
</comment>
<evidence type="ECO:0000256" key="7">
    <source>
        <dbReference type="ARBA" id="ARBA00039442"/>
    </source>
</evidence>
<keyword evidence="4" id="KW-0496">Mitochondrion</keyword>
<comment type="subcellular location">
    <subcellularLocation>
        <location evidence="1">Mitochondrion</location>
    </subcellularLocation>
</comment>
<comment type="caution">
    <text evidence="9">The sequence shown here is derived from an EMBL/GenBank/DDBJ whole genome shotgun (WGS) entry which is preliminary data.</text>
</comment>
<evidence type="ECO:0000256" key="6">
    <source>
        <dbReference type="ARBA" id="ARBA00037985"/>
    </source>
</evidence>
<gene>
    <name evidence="9" type="ORF">ODALV1_LOCUS25955</name>
</gene>
<evidence type="ECO:0000256" key="5">
    <source>
        <dbReference type="ARBA" id="ARBA00023274"/>
    </source>
</evidence>
<reference evidence="9 10" key="1">
    <citation type="submission" date="2024-08" db="EMBL/GenBank/DDBJ databases">
        <authorList>
            <person name="Cucini C."/>
            <person name="Frati F."/>
        </authorList>
    </citation>
    <scope>NUCLEOTIDE SEQUENCE [LARGE SCALE GENOMIC DNA]</scope>
</reference>
<evidence type="ECO:0000256" key="4">
    <source>
        <dbReference type="ARBA" id="ARBA00023128"/>
    </source>
</evidence>
<accession>A0ABP1RTF9</accession>
<proteinExistence type="inferred from homology"/>
<keyword evidence="5" id="KW-0687">Ribonucleoprotein</keyword>
<keyword evidence="10" id="KW-1185">Reference proteome</keyword>
<dbReference type="InterPro" id="IPR010793">
    <property type="entry name" value="Ribosomal_mL37/mL65"/>
</dbReference>
<evidence type="ECO:0000256" key="8">
    <source>
        <dbReference type="ARBA" id="ARBA00041617"/>
    </source>
</evidence>
<sequence>MRFTASLCNPRMWINMRGGSWYRHRKKSIVDDTTFKRIVAAGYDVVDANEYVKPMSPLYTDYDSLPELQSNFPTPPKMDQSHPDWHDEICKVFNASVFPIEGLQQALAFTKSVRMSSELPDVILKQADSVEFTEAEDKMAQRIVQQAFLWDAYLEKLPKIKDPDYPSLNPKREYGIPLKRSNEIVFKNFLRLIEGKVSPTISLSRMIAPEEEMRVNCSRHNSRVQFRLTPLVNLVTTRLLKPILSTKEVEDTQHLPITDIYPFLTTANMEEENVYKKTDHFVVQPLSKFPNIHTSVFSHHIPGSHIHLHPRWNDDRFMGATIMTNFATALLMAKRKYGEEVPKILPEPITTQMIHMTGKEFQFCVLQLNTLDLDDGTPTSIKNNVWITEKLDLYSEIRNDYGKEIFEGYNPEILKLVAGMYLST</sequence>
<keyword evidence="3" id="KW-0689">Ribosomal protein</keyword>
<dbReference type="PANTHER" id="PTHR15889">
    <property type="entry name" value="MITOCHONDRIAL RIBOSOMAL PROTEIN L37"/>
    <property type="match status" value="1"/>
</dbReference>
<dbReference type="Proteomes" id="UP001642540">
    <property type="component" value="Unassembled WGS sequence"/>
</dbReference>
<keyword evidence="2" id="KW-0809">Transit peptide</keyword>
<evidence type="ECO:0000256" key="3">
    <source>
        <dbReference type="ARBA" id="ARBA00022980"/>
    </source>
</evidence>
<dbReference type="InterPro" id="IPR052482">
    <property type="entry name" value="mtLSU_mL37"/>
</dbReference>